<reference evidence="16" key="2">
    <citation type="journal article" date="2022" name="Elife">
        <title>Obligate sexual reproduction of a homothallic fungus closely related to the Cryptococcus pathogenic species complex.</title>
        <authorList>
            <person name="Passer A.R."/>
            <person name="Clancey S.A."/>
            <person name="Shea T."/>
            <person name="David-Palma M."/>
            <person name="Averette A.F."/>
            <person name="Boekhout T."/>
            <person name="Porcel B.M."/>
            <person name="Nowrousian M."/>
            <person name="Cuomo C.A."/>
            <person name="Sun S."/>
            <person name="Heitman J."/>
            <person name="Coelho M.A."/>
        </authorList>
    </citation>
    <scope>NUCLEOTIDE SEQUENCE</scope>
    <source>
        <strain evidence="16">CBS 7841</strain>
    </source>
</reference>
<feature type="region of interest" description="Disordered" evidence="12">
    <location>
        <begin position="610"/>
        <end position="652"/>
    </location>
</feature>
<dbReference type="Gene3D" id="3.30.565.10">
    <property type="entry name" value="Histidine kinase-like ATPase, C-terminal domain"/>
    <property type="match status" value="1"/>
</dbReference>
<feature type="compositionally biased region" description="Basic and acidic residues" evidence="12">
    <location>
        <begin position="25"/>
        <end position="35"/>
    </location>
</feature>
<feature type="compositionally biased region" description="Basic and acidic residues" evidence="12">
    <location>
        <begin position="425"/>
        <end position="440"/>
    </location>
</feature>
<dbReference type="Pfam" id="PF00072">
    <property type="entry name" value="Response_reg"/>
    <property type="match status" value="1"/>
</dbReference>
<evidence type="ECO:0000256" key="2">
    <source>
        <dbReference type="ARBA" id="ARBA00022553"/>
    </source>
</evidence>
<dbReference type="InterPro" id="IPR036097">
    <property type="entry name" value="HisK_dim/P_sf"/>
</dbReference>
<dbReference type="InterPro" id="IPR013654">
    <property type="entry name" value="PAS_2"/>
</dbReference>
<dbReference type="InterPro" id="IPR016132">
    <property type="entry name" value="Phyto_chromo_attachment"/>
</dbReference>
<dbReference type="InterPro" id="IPR035965">
    <property type="entry name" value="PAS-like_dom_sf"/>
</dbReference>
<feature type="compositionally biased region" description="Basic and acidic residues" evidence="12">
    <location>
        <begin position="103"/>
        <end position="115"/>
    </location>
</feature>
<evidence type="ECO:0000256" key="8">
    <source>
        <dbReference type="ARBA" id="ARBA00022991"/>
    </source>
</evidence>
<dbReference type="SMART" id="SM00387">
    <property type="entry name" value="HATPase_c"/>
    <property type="match status" value="1"/>
</dbReference>
<dbReference type="Pfam" id="PF01590">
    <property type="entry name" value="GAF"/>
    <property type="match status" value="1"/>
</dbReference>
<dbReference type="PANTHER" id="PTHR43065">
    <property type="entry name" value="SENSOR HISTIDINE KINASE"/>
    <property type="match status" value="1"/>
</dbReference>
<evidence type="ECO:0000256" key="11">
    <source>
        <dbReference type="PROSITE-ProRule" id="PRU00169"/>
    </source>
</evidence>
<dbReference type="Pfam" id="PF02518">
    <property type="entry name" value="HATPase_c"/>
    <property type="match status" value="1"/>
</dbReference>
<evidence type="ECO:0000256" key="12">
    <source>
        <dbReference type="SAM" id="MobiDB-lite"/>
    </source>
</evidence>
<feature type="domain" description="Response regulatory" evidence="15">
    <location>
        <begin position="1695"/>
        <end position="1824"/>
    </location>
</feature>
<evidence type="ECO:0000313" key="17">
    <source>
        <dbReference type="Proteomes" id="UP000094043"/>
    </source>
</evidence>
<dbReference type="InterPro" id="IPR004358">
    <property type="entry name" value="Sig_transdc_His_kin-like_C"/>
</dbReference>
<evidence type="ECO:0000256" key="5">
    <source>
        <dbReference type="ARBA" id="ARBA00022741"/>
    </source>
</evidence>
<keyword evidence="7" id="KW-0067">ATP-binding</keyword>
<evidence type="ECO:0008006" key="18">
    <source>
        <dbReference type="Google" id="ProtNLM"/>
    </source>
</evidence>
<dbReference type="PROSITE" id="PS50109">
    <property type="entry name" value="HIS_KIN"/>
    <property type="match status" value="1"/>
</dbReference>
<dbReference type="KEGG" id="cdep:91089560"/>
<dbReference type="GO" id="GO:0006355">
    <property type="term" value="P:regulation of DNA-templated transcription"/>
    <property type="evidence" value="ECO:0007669"/>
    <property type="project" value="InterPro"/>
</dbReference>
<feature type="compositionally biased region" description="Basic and acidic residues" evidence="12">
    <location>
        <begin position="135"/>
        <end position="146"/>
    </location>
</feature>
<dbReference type="SUPFAM" id="SSF52172">
    <property type="entry name" value="CheY-like"/>
    <property type="match status" value="1"/>
</dbReference>
<feature type="compositionally biased region" description="Polar residues" evidence="12">
    <location>
        <begin position="1670"/>
        <end position="1691"/>
    </location>
</feature>
<keyword evidence="6" id="KW-0418">Kinase</keyword>
<dbReference type="PROSITE" id="PS50046">
    <property type="entry name" value="PHYTOCHROME_2"/>
    <property type="match status" value="1"/>
</dbReference>
<feature type="region of interest" description="Disordered" evidence="12">
    <location>
        <begin position="1"/>
        <end position="311"/>
    </location>
</feature>
<dbReference type="Pfam" id="PF00360">
    <property type="entry name" value="PHY"/>
    <property type="match status" value="1"/>
</dbReference>
<dbReference type="InterPro" id="IPR003661">
    <property type="entry name" value="HisK_dim/P_dom"/>
</dbReference>
<feature type="compositionally biased region" description="Polar residues" evidence="12">
    <location>
        <begin position="836"/>
        <end position="846"/>
    </location>
</feature>
<dbReference type="RefSeq" id="XP_066070816.1">
    <property type="nucleotide sequence ID" value="XM_066214719.1"/>
</dbReference>
<feature type="compositionally biased region" description="Polar residues" evidence="12">
    <location>
        <begin position="472"/>
        <end position="489"/>
    </location>
</feature>
<feature type="compositionally biased region" description="Low complexity" evidence="12">
    <location>
        <begin position="441"/>
        <end position="461"/>
    </location>
</feature>
<dbReference type="InterPro" id="IPR011006">
    <property type="entry name" value="CheY-like_superfamily"/>
</dbReference>
<feature type="compositionally biased region" description="Low complexity" evidence="12">
    <location>
        <begin position="712"/>
        <end position="737"/>
    </location>
</feature>
<evidence type="ECO:0000256" key="7">
    <source>
        <dbReference type="ARBA" id="ARBA00022840"/>
    </source>
</evidence>
<feature type="compositionally biased region" description="Polar residues" evidence="12">
    <location>
        <begin position="401"/>
        <end position="414"/>
    </location>
</feature>
<keyword evidence="17" id="KW-1185">Reference proteome</keyword>
<dbReference type="CDD" id="cd00082">
    <property type="entry name" value="HisKA"/>
    <property type="match status" value="1"/>
</dbReference>
<evidence type="ECO:0000256" key="10">
    <source>
        <dbReference type="ARBA" id="ARBA00023170"/>
    </source>
</evidence>
<feature type="compositionally biased region" description="Low complexity" evidence="12">
    <location>
        <begin position="1520"/>
        <end position="1534"/>
    </location>
</feature>
<evidence type="ECO:0000256" key="4">
    <source>
        <dbReference type="ARBA" id="ARBA00022679"/>
    </source>
</evidence>
<dbReference type="GO" id="GO:0009584">
    <property type="term" value="P:detection of visible light"/>
    <property type="evidence" value="ECO:0007669"/>
    <property type="project" value="InterPro"/>
</dbReference>
<dbReference type="Gene3D" id="3.30.450.20">
    <property type="entry name" value="PAS domain"/>
    <property type="match status" value="1"/>
</dbReference>
<feature type="region of interest" description="Disordered" evidence="12">
    <location>
        <begin position="824"/>
        <end position="864"/>
    </location>
</feature>
<keyword evidence="10" id="KW-0675">Receptor</keyword>
<gene>
    <name evidence="16" type="ORF">L203_105351</name>
</gene>
<keyword evidence="3" id="KW-0716">Sensory transduction</keyword>
<dbReference type="GO" id="GO:0009881">
    <property type="term" value="F:photoreceptor activity"/>
    <property type="evidence" value="ECO:0007669"/>
    <property type="project" value="UniProtKB-KW"/>
</dbReference>
<dbReference type="InterPro" id="IPR029016">
    <property type="entry name" value="GAF-like_dom_sf"/>
</dbReference>
<dbReference type="SUPFAM" id="SSF55781">
    <property type="entry name" value="GAF domain-like"/>
    <property type="match status" value="2"/>
</dbReference>
<keyword evidence="8" id="KW-0157">Chromophore</keyword>
<proteinExistence type="predicted"/>
<feature type="compositionally biased region" description="Acidic residues" evidence="12">
    <location>
        <begin position="632"/>
        <end position="642"/>
    </location>
</feature>
<evidence type="ECO:0000256" key="6">
    <source>
        <dbReference type="ARBA" id="ARBA00022777"/>
    </source>
</evidence>
<dbReference type="SMART" id="SM00388">
    <property type="entry name" value="HisKA"/>
    <property type="match status" value="1"/>
</dbReference>
<feature type="domain" description="Phytochrome chromophore attachment site" evidence="13">
    <location>
        <begin position="888"/>
        <end position="1050"/>
    </location>
</feature>
<dbReference type="InterPro" id="IPR036890">
    <property type="entry name" value="HATPase_C_sf"/>
</dbReference>
<dbReference type="CDD" id="cd17546">
    <property type="entry name" value="REC_hyHK_CKI1_RcsC-like"/>
    <property type="match status" value="1"/>
</dbReference>
<dbReference type="GO" id="GO:0005524">
    <property type="term" value="F:ATP binding"/>
    <property type="evidence" value="ECO:0007669"/>
    <property type="project" value="UniProtKB-KW"/>
</dbReference>
<dbReference type="Gene3D" id="3.40.50.2300">
    <property type="match status" value="1"/>
</dbReference>
<dbReference type="Gene3D" id="3.30.450.40">
    <property type="match status" value="1"/>
</dbReference>
<dbReference type="SMART" id="SM00448">
    <property type="entry name" value="REC"/>
    <property type="match status" value="1"/>
</dbReference>
<evidence type="ECO:0000313" key="16">
    <source>
        <dbReference type="EMBL" id="WVN90116.1"/>
    </source>
</evidence>
<accession>A0AAJ8JXB9</accession>
<evidence type="ECO:0000256" key="3">
    <source>
        <dbReference type="ARBA" id="ARBA00022606"/>
    </source>
</evidence>
<dbReference type="InterPro" id="IPR005467">
    <property type="entry name" value="His_kinase_dom"/>
</dbReference>
<evidence type="ECO:0000259" key="13">
    <source>
        <dbReference type="PROSITE" id="PS50046"/>
    </source>
</evidence>
<feature type="compositionally biased region" description="Low complexity" evidence="12">
    <location>
        <begin position="371"/>
        <end position="394"/>
    </location>
</feature>
<dbReference type="PANTHER" id="PTHR43065:SF10">
    <property type="entry name" value="PEROXIDE STRESS-ACTIVATED HISTIDINE KINASE MAK3"/>
    <property type="match status" value="1"/>
</dbReference>
<evidence type="ECO:0000259" key="15">
    <source>
        <dbReference type="PROSITE" id="PS50110"/>
    </source>
</evidence>
<dbReference type="SUPFAM" id="SSF55874">
    <property type="entry name" value="ATPase domain of HSP90 chaperone/DNA topoisomerase II/histidine kinase"/>
    <property type="match status" value="1"/>
</dbReference>
<feature type="compositionally biased region" description="Basic and acidic residues" evidence="12">
    <location>
        <begin position="292"/>
        <end position="301"/>
    </location>
</feature>
<feature type="compositionally biased region" description="Low complexity" evidence="12">
    <location>
        <begin position="490"/>
        <end position="501"/>
    </location>
</feature>
<protein>
    <recommendedName>
        <fullName evidence="18">Bacteriophytochrome histidine kinase</fullName>
    </recommendedName>
</protein>
<organism evidence="16 17">
    <name type="scientific">Cryptococcus depauperatus CBS 7841</name>
    <dbReference type="NCBI Taxonomy" id="1295531"/>
    <lineage>
        <taxon>Eukaryota</taxon>
        <taxon>Fungi</taxon>
        <taxon>Dikarya</taxon>
        <taxon>Basidiomycota</taxon>
        <taxon>Agaricomycotina</taxon>
        <taxon>Tremellomycetes</taxon>
        <taxon>Tremellales</taxon>
        <taxon>Cryptococcaceae</taxon>
        <taxon>Cryptococcus</taxon>
    </lineage>
</organism>
<feature type="modified residue" description="4-aspartylphosphate" evidence="11">
    <location>
        <position position="1745"/>
    </location>
</feature>
<feature type="region of interest" description="Disordered" evidence="12">
    <location>
        <begin position="331"/>
        <end position="501"/>
    </location>
</feature>
<dbReference type="EMBL" id="CP143790">
    <property type="protein sequence ID" value="WVN90116.1"/>
    <property type="molecule type" value="Genomic_DNA"/>
</dbReference>
<evidence type="ECO:0000256" key="1">
    <source>
        <dbReference type="ARBA" id="ARBA00022543"/>
    </source>
</evidence>
<reference evidence="16" key="1">
    <citation type="submission" date="2016-06" db="EMBL/GenBank/DDBJ databases">
        <authorList>
            <person name="Cuomo C."/>
            <person name="Litvintseva A."/>
            <person name="Heitman J."/>
            <person name="Chen Y."/>
            <person name="Sun S."/>
            <person name="Springer D."/>
            <person name="Dromer F."/>
            <person name="Young S."/>
            <person name="Zeng Q."/>
            <person name="Chapman S."/>
            <person name="Gujja S."/>
            <person name="Saif S."/>
            <person name="Birren B."/>
        </authorList>
    </citation>
    <scope>NUCLEOTIDE SEQUENCE</scope>
    <source>
        <strain evidence="16">CBS 7841</strain>
    </source>
</reference>
<feature type="compositionally biased region" description="Basic residues" evidence="12">
    <location>
        <begin position="1509"/>
        <end position="1519"/>
    </location>
</feature>
<name>A0AAJ8JXB9_9TREE</name>
<feature type="region of interest" description="Disordered" evidence="12">
    <location>
        <begin position="703"/>
        <end position="766"/>
    </location>
</feature>
<feature type="compositionally biased region" description="Low complexity" evidence="12">
    <location>
        <begin position="1645"/>
        <end position="1668"/>
    </location>
</feature>
<evidence type="ECO:0000259" key="14">
    <source>
        <dbReference type="PROSITE" id="PS50109"/>
    </source>
</evidence>
<evidence type="ECO:0000256" key="9">
    <source>
        <dbReference type="ARBA" id="ARBA00023012"/>
    </source>
</evidence>
<dbReference type="Pfam" id="PF08446">
    <property type="entry name" value="PAS_2"/>
    <property type="match status" value="1"/>
</dbReference>
<dbReference type="InterPro" id="IPR003594">
    <property type="entry name" value="HATPase_dom"/>
</dbReference>
<dbReference type="InterPro" id="IPR003018">
    <property type="entry name" value="GAF"/>
</dbReference>
<feature type="compositionally biased region" description="Polar residues" evidence="12">
    <location>
        <begin position="168"/>
        <end position="177"/>
    </location>
</feature>
<dbReference type="PRINTS" id="PR00344">
    <property type="entry name" value="BCTRLSENSOR"/>
</dbReference>
<dbReference type="SUPFAM" id="SSF55785">
    <property type="entry name" value="PYP-like sensor domain (PAS domain)"/>
    <property type="match status" value="1"/>
</dbReference>
<sequence length="1849" mass="202487">MAPAPPQSPIDNDEQIMADAAQSARVDEESPEKISRTAPIQSAKLPDAIPFKSRSSISNTERSSTTPVVSPASSSAGPTSPGFPGSFVFPIRSVLQGILPPDSTHHSSASDRRFPDAGLVDESDAGIQTIAEMLQQDKPHQKEKGKSQPAVVTFGGRDKDRDGGTSVAGISTPSGSRRVSETDTKKISQNVESEVGRPALDKHDSAVTIKEFKSHKKLLPSKEPSDGKQLSCLSQESKQKTGNTNSRNQSMFSVVEPIRQLPVLSIPPPRNEGPGPELQHPIPQAARPSTRAAEDERERINSSHGSKTSLEIDELGVRTLISDVSGIIHLGEAGSLSSIGESGTTFGSKRTGTDSASASSMWPQSALDDIQATTTRLAAQQRQQRRSGQQSSRQDNVRSFIAQQAQTITLQDPNAPTPSPLPASRRLEERTNDKPEKDESSGSPGEQSEQLQGQSEEVSSQTPHFSPLPDDSGNQQALDDKASSQQPITSSAEAASSNEEPAITMRFEHVSTEDGHHIVVGREGKLKRCEDEPIITPGAIQGFGVLMVLEEDYDTGELRVRQVSENSTKILGLSPKYLFQLDCFTRLLSNHQEAILRDTLEYIPAPDLGREKQSLEDNGPSVFLLSGSGEPGSEDDSTEAEGELSSVGSSAGGEKKEWTCWVAAHRPAQKNWNKVNSNGEPIAPPDLIILEFELERDFFNPLVHVPEPPSEPSSVAQSASPDSASNSATNTGSTFFSDSTPMTAGTLDSLTSVGNAPRTGQPKLSNMTNALSINSAEFANPQQGHSSHGSSVTPRAHAGERMGLEGIEMDIPLEKILESTTNHAKPLRALERMRRTGNTGFSNESRGQGKKARGNRIRPERTESGRTDTMDVFAVLGQINDQLGAAPDLDTFLKVTVGLVQDICRFHRSLIYQFDEQMNGLVVAELVEWGKTTDLYKDLRFPASDIPPQARDLYKINKVRMLYDRSLSTARMVLKYKEDLDTPLDMTHCYLRAMSPIHLKYLANMGVRSSMSVSIMAFGQLWGLIACHSYGQYGMRVSFPVRQMLRILSDSISKNIERLSYAQRLHTRKLISTIPTRTHPTGYIISNADDLLQIFKADAGMLVIGDGCKLLGHNEQGQAMLAIVEYLRIMKFDDIKAINSIRRDFPDLILPRAPDTIAGLLYVPLTAKAGQDFIVFLRKGQVREVQWAGKPYKDNEADEEASLEPRKSFKAWSETVTGFSRPWSDDQLESAGVLALIYGKFIQVWREKQTATASNQLTAILLSNTSHAVRTPLSQIINTLELALSGNIDSDVRKMLENSHQASRALLFHVHDLLDLTRIETGNETTFNDPFDIRQCIADAVRLYENELARKGIDFRVNISEDLPQYLIGDSRKIKTVVSNVIANSVKFTEEGFVGVHCGLHSEGSSSLPGAPKTSKDSNAVSLEIEISDSGCGIPSDKLEEMFVTLEGAEEPLQKSTGLGLGLAVVARIVEQLNGQLRAESEVGVGTKFFFTLPMAVYRPGQSVSQTRSRGRSSQRLRSRTSSSESNSVVSLHSKLSGAPEIDSFVNDLSGGHSPAPVSVDDPRLKEAEERMNKPGSFQVTDSSYPVRPTRVVEEEEEEEAESAVNDKTGSTDSRSQQKLITRKKSLIELDVDDGPPSTRSPTNLSSKSLPRLSSSSAAERNSSPPSATKILSKQPPCNTVDGSKEGSTGMSKMRVMVVEDDMINSQILQKRLKMDKHDVVAATNGREALQFLEHDRNIDAVLMDIQMPIMDGRTAAREIRKLENITEKPSDIDPFRIDGRIPIFAVSASLYENDRADLAQDFDGWLLKPLDFSRVRDLLRVLVHPSKRSAEVYKQGHWERGGYFRGER</sequence>
<dbReference type="InterPro" id="IPR001789">
    <property type="entry name" value="Sig_transdc_resp-reg_receiver"/>
</dbReference>
<dbReference type="Gene3D" id="1.10.287.130">
    <property type="match status" value="1"/>
</dbReference>
<dbReference type="Gene3D" id="3.30.450.270">
    <property type="match status" value="1"/>
</dbReference>
<feature type="compositionally biased region" description="Polar residues" evidence="12">
    <location>
        <begin position="1606"/>
        <end position="1620"/>
    </location>
</feature>
<feature type="region of interest" description="Disordered" evidence="12">
    <location>
        <begin position="1567"/>
        <end position="1691"/>
    </location>
</feature>
<keyword evidence="5" id="KW-0547">Nucleotide-binding</keyword>
<reference evidence="16" key="3">
    <citation type="submission" date="2024-01" db="EMBL/GenBank/DDBJ databases">
        <authorList>
            <person name="Coelho M.A."/>
            <person name="David-Palma M."/>
            <person name="Shea T."/>
            <person name="Sun S."/>
            <person name="Cuomo C.A."/>
            <person name="Heitman J."/>
        </authorList>
    </citation>
    <scope>NUCLEOTIDE SEQUENCE</scope>
    <source>
        <strain evidence="16">CBS 7841</strain>
    </source>
</reference>
<dbReference type="Proteomes" id="UP000094043">
    <property type="component" value="Chromosome 7"/>
</dbReference>
<dbReference type="GeneID" id="91089560"/>
<feature type="compositionally biased region" description="Low complexity" evidence="12">
    <location>
        <begin position="53"/>
        <end position="90"/>
    </location>
</feature>
<feature type="compositionally biased region" description="Polar residues" evidence="12">
    <location>
        <begin position="335"/>
        <end position="363"/>
    </location>
</feature>
<feature type="domain" description="Histidine kinase" evidence="14">
    <location>
        <begin position="1264"/>
        <end position="1497"/>
    </location>
</feature>
<keyword evidence="2 11" id="KW-0597">Phosphoprotein</keyword>
<dbReference type="SUPFAM" id="SSF47384">
    <property type="entry name" value="Homodimeric domain of signal transducing histidine kinase"/>
    <property type="match status" value="1"/>
</dbReference>
<dbReference type="InterPro" id="IPR013515">
    <property type="entry name" value="Phytochrome_cen-reg"/>
</dbReference>
<dbReference type="PROSITE" id="PS50110">
    <property type="entry name" value="RESPONSE_REGULATORY"/>
    <property type="match status" value="1"/>
</dbReference>
<keyword evidence="1" id="KW-0600">Photoreceptor protein</keyword>
<keyword evidence="9" id="KW-0902">Two-component regulatory system</keyword>
<feature type="compositionally biased region" description="Polar residues" evidence="12">
    <location>
        <begin position="738"/>
        <end position="754"/>
    </location>
</feature>
<feature type="region of interest" description="Disordered" evidence="12">
    <location>
        <begin position="1501"/>
        <end position="1534"/>
    </location>
</feature>
<dbReference type="InterPro" id="IPR043150">
    <property type="entry name" value="Phytochrome_PHY_sf"/>
</dbReference>
<dbReference type="GO" id="GO:0000155">
    <property type="term" value="F:phosphorelay sensor kinase activity"/>
    <property type="evidence" value="ECO:0007669"/>
    <property type="project" value="InterPro"/>
</dbReference>
<dbReference type="Pfam" id="PF00512">
    <property type="entry name" value="HisKA"/>
    <property type="match status" value="1"/>
</dbReference>
<feature type="compositionally biased region" description="Polar residues" evidence="12">
    <location>
        <begin position="231"/>
        <end position="252"/>
    </location>
</feature>
<keyword evidence="4" id="KW-0808">Transferase</keyword>